<dbReference type="GO" id="GO:1990573">
    <property type="term" value="P:potassium ion import across plasma membrane"/>
    <property type="evidence" value="ECO:0007669"/>
    <property type="project" value="TreeGrafter"/>
</dbReference>
<keyword evidence="6 12" id="KW-0630">Potassium</keyword>
<evidence type="ECO:0000256" key="8">
    <source>
        <dbReference type="ARBA" id="ARBA00023065"/>
    </source>
</evidence>
<protein>
    <submittedName>
        <fullName evidence="16">Inward rectifier potassium channel irk-1</fullName>
    </submittedName>
</protein>
<evidence type="ECO:0000256" key="5">
    <source>
        <dbReference type="ARBA" id="ARBA00022882"/>
    </source>
</evidence>
<dbReference type="Gene3D" id="2.60.40.1400">
    <property type="entry name" value="G protein-activated inward rectifier potassium channel 1"/>
    <property type="match status" value="1"/>
</dbReference>
<feature type="domain" description="Potassium channel inwardly rectifying transmembrane" evidence="14">
    <location>
        <begin position="57"/>
        <end position="197"/>
    </location>
</feature>
<comment type="similarity">
    <text evidence="12">Belongs to the inward rectifier-type potassium channel (TC 1.A.2.1) family.</text>
</comment>
<dbReference type="OMA" id="ETNTPPY"/>
<gene>
    <name evidence="16" type="ORF">Ocin01_04402</name>
</gene>
<evidence type="ECO:0000256" key="10">
    <source>
        <dbReference type="ARBA" id="ARBA00023303"/>
    </source>
</evidence>
<dbReference type="InterPro" id="IPR016449">
    <property type="entry name" value="K_chnl_inward-rec_Kir"/>
</dbReference>
<dbReference type="GO" id="GO:0005886">
    <property type="term" value="C:plasma membrane"/>
    <property type="evidence" value="ECO:0007669"/>
    <property type="project" value="TreeGrafter"/>
</dbReference>
<dbReference type="InterPro" id="IPR013518">
    <property type="entry name" value="K_chnl_inward-rec_Kir_cyto"/>
</dbReference>
<feature type="domain" description="Inward rectifier potassium channel C-terminal" evidence="15">
    <location>
        <begin position="204"/>
        <end position="365"/>
    </location>
</feature>
<keyword evidence="5 12" id="KW-0851">Voltage-gated channel</keyword>
<dbReference type="Pfam" id="PF17655">
    <property type="entry name" value="IRK_C"/>
    <property type="match status" value="1"/>
</dbReference>
<dbReference type="InterPro" id="IPR041647">
    <property type="entry name" value="IRK_C"/>
</dbReference>
<dbReference type="FunFam" id="1.10.287.70:FF:000019">
    <property type="entry name" value="G protein-activated inward rectifier potassium channel 1"/>
    <property type="match status" value="1"/>
</dbReference>
<evidence type="ECO:0000256" key="2">
    <source>
        <dbReference type="ARBA" id="ARBA00022448"/>
    </source>
</evidence>
<evidence type="ECO:0000256" key="4">
    <source>
        <dbReference type="ARBA" id="ARBA00022692"/>
    </source>
</evidence>
<dbReference type="Proteomes" id="UP000094527">
    <property type="component" value="Unassembled WGS sequence"/>
</dbReference>
<comment type="caution">
    <text evidence="16">The sequence shown here is derived from an EMBL/GenBank/DDBJ whole genome shotgun (WGS) entry which is preliminary data.</text>
</comment>
<feature type="site" description="Role in the control of polyamine-mediated channel gating and in the blocking by intracellular magnesium" evidence="11">
    <location>
        <position position="183"/>
    </location>
</feature>
<dbReference type="PANTHER" id="PTHR11767:SF102">
    <property type="entry name" value="INWARDLY RECTIFYING POTASSIUM CHANNEL 1, ISOFORM F"/>
    <property type="match status" value="1"/>
</dbReference>
<evidence type="ECO:0000256" key="6">
    <source>
        <dbReference type="ARBA" id="ARBA00022958"/>
    </source>
</evidence>
<keyword evidence="3 12" id="KW-0633">Potassium transport</keyword>
<evidence type="ECO:0000259" key="14">
    <source>
        <dbReference type="Pfam" id="PF01007"/>
    </source>
</evidence>
<keyword evidence="4 12" id="KW-0812">Transmembrane</keyword>
<evidence type="ECO:0000313" key="16">
    <source>
        <dbReference type="EMBL" id="ODN02309.1"/>
    </source>
</evidence>
<dbReference type="STRING" id="48709.A0A1D2NAN3"/>
<accession>A0A1D2NAN3</accession>
<dbReference type="PRINTS" id="PR01320">
    <property type="entry name" value="KIRCHANNEL"/>
</dbReference>
<dbReference type="Gene3D" id="1.10.287.70">
    <property type="match status" value="1"/>
</dbReference>
<keyword evidence="9 13" id="KW-0472">Membrane</keyword>
<feature type="transmembrane region" description="Helical" evidence="13">
    <location>
        <begin position="92"/>
        <end position="115"/>
    </location>
</feature>
<keyword evidence="7 13" id="KW-1133">Transmembrane helix</keyword>
<feature type="transmembrane region" description="Helical" evidence="13">
    <location>
        <begin position="168"/>
        <end position="192"/>
    </location>
</feature>
<dbReference type="EMBL" id="LJIJ01000117">
    <property type="protein sequence ID" value="ODN02309.1"/>
    <property type="molecule type" value="Genomic_DNA"/>
</dbReference>
<dbReference type="GO" id="GO:0034765">
    <property type="term" value="P:regulation of monoatomic ion transmembrane transport"/>
    <property type="evidence" value="ECO:0007669"/>
    <property type="project" value="TreeGrafter"/>
</dbReference>
<reference evidence="16 17" key="1">
    <citation type="journal article" date="2016" name="Genome Biol. Evol.">
        <title>Gene Family Evolution Reflects Adaptation to Soil Environmental Stressors in the Genome of the Collembolan Orchesella cincta.</title>
        <authorList>
            <person name="Faddeeva-Vakhrusheva A."/>
            <person name="Derks M.F."/>
            <person name="Anvar S.Y."/>
            <person name="Agamennone V."/>
            <person name="Suring W."/>
            <person name="Smit S."/>
            <person name="van Straalen N.M."/>
            <person name="Roelofs D."/>
        </authorList>
    </citation>
    <scope>NUCLEOTIDE SEQUENCE [LARGE SCALE GENOMIC DNA]</scope>
    <source>
        <tissue evidence="16">Mixed pool</tissue>
    </source>
</reference>
<evidence type="ECO:0000259" key="15">
    <source>
        <dbReference type="Pfam" id="PF17655"/>
    </source>
</evidence>
<evidence type="ECO:0000256" key="12">
    <source>
        <dbReference type="RuleBase" id="RU003822"/>
    </source>
</evidence>
<dbReference type="SUPFAM" id="SSF81296">
    <property type="entry name" value="E set domains"/>
    <property type="match status" value="1"/>
</dbReference>
<proteinExistence type="inferred from homology"/>
<dbReference type="PANTHER" id="PTHR11767">
    <property type="entry name" value="INWARD RECTIFIER POTASSIUM CHANNEL"/>
    <property type="match status" value="1"/>
</dbReference>
<keyword evidence="2 12" id="KW-0813">Transport</keyword>
<name>A0A1D2NAN3_ORCCI</name>
<comment type="subcellular location">
    <subcellularLocation>
        <location evidence="1 12">Membrane</location>
        <topology evidence="1 12">Multi-pass membrane protein</topology>
    </subcellularLocation>
</comment>
<dbReference type="GO" id="GO:0034702">
    <property type="term" value="C:monoatomic ion channel complex"/>
    <property type="evidence" value="ECO:0007669"/>
    <property type="project" value="UniProtKB-KW"/>
</dbReference>
<dbReference type="Pfam" id="PF01007">
    <property type="entry name" value="IRK"/>
    <property type="match status" value="1"/>
</dbReference>
<evidence type="ECO:0000256" key="11">
    <source>
        <dbReference type="PIRSR" id="PIRSR005465-1"/>
    </source>
</evidence>
<feature type="non-terminal residue" evidence="16">
    <location>
        <position position="383"/>
    </location>
</feature>
<evidence type="ECO:0000256" key="1">
    <source>
        <dbReference type="ARBA" id="ARBA00004141"/>
    </source>
</evidence>
<dbReference type="SUPFAM" id="SSF81324">
    <property type="entry name" value="Voltage-gated potassium channels"/>
    <property type="match status" value="1"/>
</dbReference>
<dbReference type="PIRSF" id="PIRSF005465">
    <property type="entry name" value="GIRK_kir"/>
    <property type="match status" value="1"/>
</dbReference>
<evidence type="ECO:0000256" key="13">
    <source>
        <dbReference type="SAM" id="Phobius"/>
    </source>
</evidence>
<evidence type="ECO:0000256" key="7">
    <source>
        <dbReference type="ARBA" id="ARBA00022989"/>
    </source>
</evidence>
<dbReference type="AlphaFoldDB" id="A0A1D2NAN3"/>
<dbReference type="InterPro" id="IPR014756">
    <property type="entry name" value="Ig_E-set"/>
</dbReference>
<dbReference type="InterPro" id="IPR040445">
    <property type="entry name" value="Kir_TM"/>
</dbReference>
<sequence>MDKIQLLGPGRGPPSSFECVCINPKVANGFATRSSNNYGTLTNNKSEIRRRNFDRAVSKDGTCNFLPTHVEKQGRKFMTDIFTTLLEVKWRWTLTIFCIVYFGSWTIFALLWYAILYYHGDIQNFEKESWEPCITGIQNFTEAFLFSVETQQTTGYGFYHLTERCSTAIFLFCIQSIVGVILEGLLVGLVFAKVSRAKKRSETIMFSRNAVINKRDGILCFMFRVADMRTTTLLEAHVRAQLVRKRVTSEGEVIAYHQEELEVGGDGEKDDKVLLFWPTTVIHRITDSSPLRDITQEDLHTYNNLFEIIVVLEGIVESTGLTVQARSSYLPSEVLWGQRFANLTSCKTSSGMRAIDYSLFHNTYPAIMVTDEDSPDKVLYESA</sequence>
<keyword evidence="17" id="KW-1185">Reference proteome</keyword>
<keyword evidence="10 12" id="KW-0407">Ion channel</keyword>
<dbReference type="OrthoDB" id="273257at2759"/>
<keyword evidence="8 12" id="KW-0406">Ion transport</keyword>
<evidence type="ECO:0000256" key="3">
    <source>
        <dbReference type="ARBA" id="ARBA00022538"/>
    </source>
</evidence>
<evidence type="ECO:0000256" key="9">
    <source>
        <dbReference type="ARBA" id="ARBA00023136"/>
    </source>
</evidence>
<evidence type="ECO:0000313" key="17">
    <source>
        <dbReference type="Proteomes" id="UP000094527"/>
    </source>
</evidence>
<dbReference type="GO" id="GO:0005242">
    <property type="term" value="F:inward rectifier potassium channel activity"/>
    <property type="evidence" value="ECO:0007669"/>
    <property type="project" value="InterPro"/>
</dbReference>
<organism evidence="16 17">
    <name type="scientific">Orchesella cincta</name>
    <name type="common">Springtail</name>
    <name type="synonym">Podura cincta</name>
    <dbReference type="NCBI Taxonomy" id="48709"/>
    <lineage>
        <taxon>Eukaryota</taxon>
        <taxon>Metazoa</taxon>
        <taxon>Ecdysozoa</taxon>
        <taxon>Arthropoda</taxon>
        <taxon>Hexapoda</taxon>
        <taxon>Collembola</taxon>
        <taxon>Entomobryomorpha</taxon>
        <taxon>Entomobryoidea</taxon>
        <taxon>Orchesellidae</taxon>
        <taxon>Orchesellinae</taxon>
        <taxon>Orchesella</taxon>
    </lineage>
</organism>